<dbReference type="PANTHER" id="PTHR11139">
    <property type="entry name" value="ATAXIA TELANGIECTASIA MUTATED ATM -RELATED"/>
    <property type="match status" value="1"/>
</dbReference>
<dbReference type="InterPro" id="IPR000403">
    <property type="entry name" value="PI3/4_kinase_cat_dom"/>
</dbReference>
<feature type="domain" description="PI3K/PI4K catalytic" evidence="1">
    <location>
        <begin position="83"/>
        <end position="379"/>
    </location>
</feature>
<accession>A0A146FHR5</accession>
<dbReference type="GO" id="GO:0004674">
    <property type="term" value="F:protein serine/threonine kinase activity"/>
    <property type="evidence" value="ECO:0007669"/>
    <property type="project" value="TreeGrafter"/>
</dbReference>
<dbReference type="GO" id="GO:0000723">
    <property type="term" value="P:telomere maintenance"/>
    <property type="evidence" value="ECO:0007669"/>
    <property type="project" value="TreeGrafter"/>
</dbReference>
<dbReference type="EMBL" id="BCWF01000019">
    <property type="protein sequence ID" value="GAT25416.1"/>
    <property type="molecule type" value="Genomic_DNA"/>
</dbReference>
<dbReference type="SMART" id="SM00146">
    <property type="entry name" value="PI3Kc"/>
    <property type="match status" value="1"/>
</dbReference>
<dbReference type="SUPFAM" id="SSF56112">
    <property type="entry name" value="Protein kinase-like (PK-like)"/>
    <property type="match status" value="1"/>
</dbReference>
<reference evidence="2 3" key="1">
    <citation type="journal article" date="2016" name="DNA Res.">
        <title>Genome sequence of Aspergillus luchuensis NBRC 4314.</title>
        <authorList>
            <person name="Yamada O."/>
            <person name="Machida M."/>
            <person name="Hosoyama A."/>
            <person name="Goto M."/>
            <person name="Takahashi T."/>
            <person name="Futagami T."/>
            <person name="Yamagata Y."/>
            <person name="Takeuchi M."/>
            <person name="Kobayashi T."/>
            <person name="Koike H."/>
            <person name="Abe K."/>
            <person name="Asai K."/>
            <person name="Arita M."/>
            <person name="Fujita N."/>
            <person name="Fukuda K."/>
            <person name="Higa K."/>
            <person name="Horikawa H."/>
            <person name="Ishikawa T."/>
            <person name="Jinno K."/>
            <person name="Kato Y."/>
            <person name="Kirimura K."/>
            <person name="Mizutani O."/>
            <person name="Nakasone K."/>
            <person name="Sano M."/>
            <person name="Shiraishi Y."/>
            <person name="Tsukahara M."/>
            <person name="Gomi K."/>
        </authorList>
    </citation>
    <scope>NUCLEOTIDE SEQUENCE [LARGE SCALE GENOMIC DNA]</scope>
    <source>
        <strain evidence="2 3">RIB 2604</strain>
    </source>
</reference>
<dbReference type="Proteomes" id="UP000075230">
    <property type="component" value="Unassembled WGS sequence"/>
</dbReference>
<dbReference type="Pfam" id="PF00454">
    <property type="entry name" value="PI3_PI4_kinase"/>
    <property type="match status" value="2"/>
</dbReference>
<evidence type="ECO:0000259" key="1">
    <source>
        <dbReference type="PROSITE" id="PS50290"/>
    </source>
</evidence>
<dbReference type="PANTHER" id="PTHR11139:SF125">
    <property type="entry name" value="SERINE_THREONINE-PROTEIN KINASE MEC1"/>
    <property type="match status" value="1"/>
</dbReference>
<dbReference type="InterPro" id="IPR050517">
    <property type="entry name" value="DDR_Repair_Kinase"/>
</dbReference>
<dbReference type="GO" id="GO:0000077">
    <property type="term" value="P:DNA damage checkpoint signaling"/>
    <property type="evidence" value="ECO:0007669"/>
    <property type="project" value="TreeGrafter"/>
</dbReference>
<gene>
    <name evidence="2" type="ORF">RIB2604_01903710</name>
</gene>
<dbReference type="Gene3D" id="1.10.1070.11">
    <property type="entry name" value="Phosphatidylinositol 3-/4-kinase, catalytic domain"/>
    <property type="match status" value="1"/>
</dbReference>
<dbReference type="FunFam" id="3.30.1010.10:FF:000017">
    <property type="entry name" value="Inositol kinase kinase (UvsB)"/>
    <property type="match status" value="1"/>
</dbReference>
<dbReference type="GO" id="GO:0005634">
    <property type="term" value="C:nucleus"/>
    <property type="evidence" value="ECO:0007669"/>
    <property type="project" value="TreeGrafter"/>
</dbReference>
<protein>
    <submittedName>
        <fullName evidence="2">UVSB</fullName>
    </submittedName>
</protein>
<dbReference type="InterPro" id="IPR011009">
    <property type="entry name" value="Kinase-like_dom_sf"/>
</dbReference>
<organism evidence="2 3">
    <name type="scientific">Aspergillus kawachii</name>
    <name type="common">White koji mold</name>
    <name type="synonym">Aspergillus awamori var. kawachi</name>
    <dbReference type="NCBI Taxonomy" id="1069201"/>
    <lineage>
        <taxon>Eukaryota</taxon>
        <taxon>Fungi</taxon>
        <taxon>Dikarya</taxon>
        <taxon>Ascomycota</taxon>
        <taxon>Pezizomycotina</taxon>
        <taxon>Eurotiomycetes</taxon>
        <taxon>Eurotiomycetidae</taxon>
        <taxon>Eurotiales</taxon>
        <taxon>Aspergillaceae</taxon>
        <taxon>Aspergillus</taxon>
        <taxon>Aspergillus subgen. Circumdati</taxon>
    </lineage>
</organism>
<dbReference type="PROSITE" id="PS50290">
    <property type="entry name" value="PI3_4_KINASE_3"/>
    <property type="match status" value="1"/>
</dbReference>
<dbReference type="InterPro" id="IPR036940">
    <property type="entry name" value="PI3/4_kinase_cat_sf"/>
</dbReference>
<reference evidence="3" key="2">
    <citation type="submission" date="2016-02" db="EMBL/GenBank/DDBJ databases">
        <title>Genome sequencing of Aspergillus luchuensis NBRC 4314.</title>
        <authorList>
            <person name="Yamada O."/>
        </authorList>
    </citation>
    <scope>NUCLEOTIDE SEQUENCE [LARGE SCALE GENOMIC DNA]</scope>
    <source>
        <strain evidence="3">RIB 2604</strain>
    </source>
</reference>
<dbReference type="GO" id="GO:0005694">
    <property type="term" value="C:chromosome"/>
    <property type="evidence" value="ECO:0007669"/>
    <property type="project" value="TreeGrafter"/>
</dbReference>
<evidence type="ECO:0000313" key="2">
    <source>
        <dbReference type="EMBL" id="GAT25416.1"/>
    </source>
</evidence>
<dbReference type="VEuPathDB" id="FungiDB:ASPFODRAFT_62177"/>
<dbReference type="GO" id="GO:0006281">
    <property type="term" value="P:DNA repair"/>
    <property type="evidence" value="ECO:0007669"/>
    <property type="project" value="TreeGrafter"/>
</dbReference>
<dbReference type="Gene3D" id="3.30.1010.10">
    <property type="entry name" value="Phosphatidylinositol 3-kinase Catalytic Subunit, Chain A, domain 4"/>
    <property type="match status" value="1"/>
</dbReference>
<dbReference type="AlphaFoldDB" id="A0A146FHR5"/>
<sequence length="379" mass="42695">MRGMINQGQKFSEEMLRLCIARIEDKVLRVSLRDLKFSHKVAPCRLVVPFQAMLTPTLPASHKPEYLKGFRAFPRDPTTIEAILDDVQVLNSLQKPRRIGIRGSDGKVYNILCKPKDDLRKDQRLMEFNNMINRLFKKDVESSKRRMYIKTYAVTPLNEECGLIEWVDNLRALRDIVIKLLRERGIAPNGLTFDIPELVPFRLTQNMVDAFGAYGYNGPFRKTCEISLGLLRHNEDALMTVLETFLHDPTTDFIGKKVSTTQDVHGHVADEQKRRTHANAPETPAGVLENVRNKLRGLLPGSRSVPYRCDCYSHSCCSSGYGDGDVGSCPYASVSALAVVKLNGIWKKGIESGVATWSATESEAYRCHVFPYAENGDIS</sequence>
<proteinExistence type="predicted"/>
<name>A0A146FHR5_ASPKA</name>
<evidence type="ECO:0000313" key="3">
    <source>
        <dbReference type="Proteomes" id="UP000075230"/>
    </source>
</evidence>
<comment type="caution">
    <text evidence="2">The sequence shown here is derived from an EMBL/GenBank/DDBJ whole genome shotgun (WGS) entry which is preliminary data.</text>
</comment>